<dbReference type="PANTHER" id="PTHR10302:SF27">
    <property type="entry name" value="SINGLE-STRANDED DNA-BINDING PROTEIN"/>
    <property type="match status" value="1"/>
</dbReference>
<dbReference type="PIRSF" id="PIRSF002070">
    <property type="entry name" value="SSB"/>
    <property type="match status" value="1"/>
</dbReference>
<dbReference type="GO" id="GO:0006260">
    <property type="term" value="P:DNA replication"/>
    <property type="evidence" value="ECO:0007669"/>
    <property type="project" value="InterPro"/>
</dbReference>
<evidence type="ECO:0000256" key="3">
    <source>
        <dbReference type="PIRNR" id="PIRNR002070"/>
    </source>
</evidence>
<dbReference type="GO" id="GO:0003697">
    <property type="term" value="F:single-stranded DNA binding"/>
    <property type="evidence" value="ECO:0007669"/>
    <property type="project" value="UniProtKB-UniRule"/>
</dbReference>
<dbReference type="FunCoup" id="A0A6N7EY58">
    <property type="interactions" value="401"/>
</dbReference>
<dbReference type="Gene3D" id="2.40.50.140">
    <property type="entry name" value="Nucleic acid-binding proteins"/>
    <property type="match status" value="1"/>
</dbReference>
<protein>
    <recommendedName>
        <fullName evidence="2 3">Single-stranded DNA-binding protein</fullName>
        <shortName evidence="2">SSB</shortName>
    </recommendedName>
</protein>
<keyword evidence="6" id="KW-1185">Reference proteome</keyword>
<comment type="caution">
    <text evidence="5">The sequence shown here is derived from an EMBL/GenBank/DDBJ whole genome shotgun (WGS) entry which is preliminary data.</text>
</comment>
<dbReference type="EMBL" id="WHNW01000013">
    <property type="protein sequence ID" value="MPV86883.1"/>
    <property type="molecule type" value="Genomic_DNA"/>
</dbReference>
<evidence type="ECO:0000256" key="4">
    <source>
        <dbReference type="SAM" id="MobiDB-lite"/>
    </source>
</evidence>
<evidence type="ECO:0000256" key="2">
    <source>
        <dbReference type="HAMAP-Rule" id="MF_00984"/>
    </source>
</evidence>
<proteinExistence type="inferred from homology"/>
<keyword evidence="1 2" id="KW-0238">DNA-binding</keyword>
<evidence type="ECO:0000313" key="5">
    <source>
        <dbReference type="EMBL" id="MPV86883.1"/>
    </source>
</evidence>
<dbReference type="AlphaFoldDB" id="A0A6N7EY58"/>
<dbReference type="InterPro" id="IPR011344">
    <property type="entry name" value="ssDNA-bd"/>
</dbReference>
<feature type="compositionally biased region" description="Low complexity" evidence="4">
    <location>
        <begin position="120"/>
        <end position="141"/>
    </location>
</feature>
<sequence>MSNRGVNKAIIVGNLGSDPEMRYLPNGTAVATLSVATSEGWTDKNTGQPQERTEWHRVEAFDKLAEIMGQYLRKGSQVYIEGAIRTDKYTDKQGIEKYSTKIRADQMQMLGSRPDGHNHQSQPSSAPAPQQSSAPAVQPAGQPAPQPAPASDNFSPSDPFG</sequence>
<dbReference type="GO" id="GO:0009295">
    <property type="term" value="C:nucleoid"/>
    <property type="evidence" value="ECO:0007669"/>
    <property type="project" value="TreeGrafter"/>
</dbReference>
<dbReference type="InterPro" id="IPR000424">
    <property type="entry name" value="Primosome_PriB/ssb"/>
</dbReference>
<dbReference type="InParanoid" id="A0A6N7EY58"/>
<comment type="subunit">
    <text evidence="2">Homotetramer.</text>
</comment>
<feature type="region of interest" description="Disordered" evidence="4">
    <location>
        <begin position="105"/>
        <end position="161"/>
    </location>
</feature>
<comment type="caution">
    <text evidence="2">Lacks conserved residue(s) required for the propagation of feature annotation.</text>
</comment>
<evidence type="ECO:0000313" key="6">
    <source>
        <dbReference type="Proteomes" id="UP000471298"/>
    </source>
</evidence>
<organism evidence="5 6">
    <name type="scientific">Ostreibacterium oceani</name>
    <dbReference type="NCBI Taxonomy" id="2654998"/>
    <lineage>
        <taxon>Bacteria</taxon>
        <taxon>Pseudomonadati</taxon>
        <taxon>Pseudomonadota</taxon>
        <taxon>Gammaproteobacteria</taxon>
        <taxon>Cardiobacteriales</taxon>
        <taxon>Ostreibacteriaceae</taxon>
        <taxon>Ostreibacterium</taxon>
    </lineage>
</organism>
<dbReference type="PROSITE" id="PS50935">
    <property type="entry name" value="SSB"/>
    <property type="match status" value="1"/>
</dbReference>
<dbReference type="Proteomes" id="UP000471298">
    <property type="component" value="Unassembled WGS sequence"/>
</dbReference>
<dbReference type="CDD" id="cd04496">
    <property type="entry name" value="SSB_OBF"/>
    <property type="match status" value="1"/>
</dbReference>
<dbReference type="HAMAP" id="MF_00984">
    <property type="entry name" value="SSB"/>
    <property type="match status" value="1"/>
</dbReference>
<dbReference type="Pfam" id="PF00436">
    <property type="entry name" value="SSB"/>
    <property type="match status" value="1"/>
</dbReference>
<evidence type="ECO:0000256" key="1">
    <source>
        <dbReference type="ARBA" id="ARBA00023125"/>
    </source>
</evidence>
<dbReference type="RefSeq" id="WP_152810872.1">
    <property type="nucleotide sequence ID" value="NZ_WHNW01000013.1"/>
</dbReference>
<reference evidence="5 6" key="1">
    <citation type="submission" date="2019-10" db="EMBL/GenBank/DDBJ databases">
        <title>Cardiobacteriales fam. a chemoheterotrophic member of the order Cardiobacteriales, and proposal of Cardiobacteriales fam. nov.</title>
        <authorList>
            <person name="Wang C."/>
        </authorList>
    </citation>
    <scope>NUCLEOTIDE SEQUENCE [LARGE SCALE GENOMIC DNA]</scope>
    <source>
        <strain evidence="5 6">ML27</strain>
    </source>
</reference>
<dbReference type="PANTHER" id="PTHR10302">
    <property type="entry name" value="SINGLE-STRANDED DNA-BINDING PROTEIN"/>
    <property type="match status" value="1"/>
</dbReference>
<name>A0A6N7EY58_9GAMM</name>
<dbReference type="SUPFAM" id="SSF50249">
    <property type="entry name" value="Nucleic acid-binding proteins"/>
    <property type="match status" value="1"/>
</dbReference>
<dbReference type="NCBIfam" id="TIGR00621">
    <property type="entry name" value="ssb"/>
    <property type="match status" value="1"/>
</dbReference>
<feature type="compositionally biased region" description="Polar residues" evidence="4">
    <location>
        <begin position="152"/>
        <end position="161"/>
    </location>
</feature>
<accession>A0A6N7EY58</accession>
<dbReference type="InterPro" id="IPR012340">
    <property type="entry name" value="NA-bd_OB-fold"/>
</dbReference>
<gene>
    <name evidence="5" type="primary">ssb</name>
    <name evidence="5" type="ORF">GCU85_09115</name>
</gene>